<comment type="caution">
    <text evidence="1">The sequence shown here is derived from an EMBL/GenBank/DDBJ whole genome shotgun (WGS) entry which is preliminary data.</text>
</comment>
<evidence type="ECO:0000313" key="1">
    <source>
        <dbReference type="EMBL" id="KKQ26012.1"/>
    </source>
</evidence>
<proteinExistence type="predicted"/>
<dbReference type="Proteomes" id="UP000034917">
    <property type="component" value="Unassembled WGS sequence"/>
</dbReference>
<gene>
    <name evidence="1" type="ORF">US40_C0004G0047</name>
</gene>
<name>A0A0G0G7J2_9BACT</name>
<protein>
    <submittedName>
        <fullName evidence="1">Uncharacterized protein</fullName>
    </submittedName>
</protein>
<evidence type="ECO:0000313" key="2">
    <source>
        <dbReference type="Proteomes" id="UP000034917"/>
    </source>
</evidence>
<accession>A0A0G0G7J2</accession>
<sequence length="38" mass="4299">MYSKKKVVARVQGIPDGKKVYCFQDKGEQKQVVIETGI</sequence>
<organism evidence="1 2">
    <name type="scientific">Candidatus Roizmanbacteria bacterium GW2011_GWC2_37_13</name>
    <dbReference type="NCBI Taxonomy" id="1618486"/>
    <lineage>
        <taxon>Bacteria</taxon>
        <taxon>Candidatus Roizmaniibacteriota</taxon>
    </lineage>
</organism>
<dbReference type="AlphaFoldDB" id="A0A0G0G7J2"/>
<reference evidence="1 2" key="1">
    <citation type="journal article" date="2015" name="Nature">
        <title>rRNA introns, odd ribosomes, and small enigmatic genomes across a large radiation of phyla.</title>
        <authorList>
            <person name="Brown C.T."/>
            <person name="Hug L.A."/>
            <person name="Thomas B.C."/>
            <person name="Sharon I."/>
            <person name="Castelle C.J."/>
            <person name="Singh A."/>
            <person name="Wilkins M.J."/>
            <person name="Williams K.H."/>
            <person name="Banfield J.F."/>
        </authorList>
    </citation>
    <scope>NUCLEOTIDE SEQUENCE [LARGE SCALE GENOMIC DNA]</scope>
</reference>
<dbReference type="EMBL" id="LBSV01000004">
    <property type="protein sequence ID" value="KKQ26012.1"/>
    <property type="molecule type" value="Genomic_DNA"/>
</dbReference>